<accession>A0ABS4XX92</accession>
<dbReference type="RefSeq" id="WP_209513491.1">
    <property type="nucleotide sequence ID" value="NZ_JAGIOH010000001.1"/>
</dbReference>
<name>A0ABS4XX92_9ACTN</name>
<evidence type="ECO:0000313" key="3">
    <source>
        <dbReference type="Proteomes" id="UP001519291"/>
    </source>
</evidence>
<protein>
    <recommendedName>
        <fullName evidence="4">Ig-like domain-containing protein</fullName>
    </recommendedName>
</protein>
<sequence length="185" mass="18207">MITRLLTRTRTVVAAALLGVATVVPAARATESPTVLVACAGTVAATYAPGLTYSPRSTAISSHAVAGCPVSVGSTLTSATFGGSSTGTLSCLAGSASGTLTFHWDHGKSSTASITSIASLRPNGNMVTVSTGTITAGKFTGAAVVTEVTLLASSVSACLTPKGLTSASGPTTVTVTRLVKTSRES</sequence>
<dbReference type="Proteomes" id="UP001519291">
    <property type="component" value="Unassembled WGS sequence"/>
</dbReference>
<proteinExistence type="predicted"/>
<keyword evidence="1" id="KW-0732">Signal</keyword>
<evidence type="ECO:0000313" key="2">
    <source>
        <dbReference type="EMBL" id="MBP2400955.1"/>
    </source>
</evidence>
<dbReference type="EMBL" id="JAGIOH010000001">
    <property type="protein sequence ID" value="MBP2400955.1"/>
    <property type="molecule type" value="Genomic_DNA"/>
</dbReference>
<feature type="chain" id="PRO_5045363903" description="Ig-like domain-containing protein" evidence="1">
    <location>
        <begin position="27"/>
        <end position="185"/>
    </location>
</feature>
<dbReference type="GeneID" id="91567309"/>
<comment type="caution">
    <text evidence="2">The sequence shown here is derived from an EMBL/GenBank/DDBJ whole genome shotgun (WGS) entry which is preliminary data.</text>
</comment>
<organism evidence="2 3">
    <name type="scientific">Streptomyces syringium</name>
    <dbReference type="NCBI Taxonomy" id="76729"/>
    <lineage>
        <taxon>Bacteria</taxon>
        <taxon>Bacillati</taxon>
        <taxon>Actinomycetota</taxon>
        <taxon>Actinomycetes</taxon>
        <taxon>Kitasatosporales</taxon>
        <taxon>Streptomycetaceae</taxon>
        <taxon>Streptomyces</taxon>
    </lineage>
</organism>
<evidence type="ECO:0008006" key="4">
    <source>
        <dbReference type="Google" id="ProtNLM"/>
    </source>
</evidence>
<evidence type="ECO:0000256" key="1">
    <source>
        <dbReference type="SAM" id="SignalP"/>
    </source>
</evidence>
<feature type="signal peptide" evidence="1">
    <location>
        <begin position="1"/>
        <end position="26"/>
    </location>
</feature>
<gene>
    <name evidence="2" type="ORF">JO379_000424</name>
</gene>
<keyword evidence="3" id="KW-1185">Reference proteome</keyword>
<reference evidence="2 3" key="1">
    <citation type="submission" date="2021-03" db="EMBL/GenBank/DDBJ databases">
        <title>Sequencing the genomes of 1000 actinobacteria strains.</title>
        <authorList>
            <person name="Klenk H.-P."/>
        </authorList>
    </citation>
    <scope>NUCLEOTIDE SEQUENCE [LARGE SCALE GENOMIC DNA]</scope>
    <source>
        <strain evidence="2 3">DSM 41480</strain>
    </source>
</reference>